<dbReference type="EMBL" id="DQAY01000180">
    <property type="protein sequence ID" value="HCO26856.1"/>
    <property type="molecule type" value="Genomic_DNA"/>
</dbReference>
<accession>A0A3D3RE24</accession>
<reference evidence="1 2" key="1">
    <citation type="journal article" date="2018" name="Nat. Biotechnol.">
        <title>A standardized bacterial taxonomy based on genome phylogeny substantially revises the tree of life.</title>
        <authorList>
            <person name="Parks D.H."/>
            <person name="Chuvochina M."/>
            <person name="Waite D.W."/>
            <person name="Rinke C."/>
            <person name="Skarshewski A."/>
            <person name="Chaumeil P.A."/>
            <person name="Hugenholtz P."/>
        </authorList>
    </citation>
    <scope>NUCLEOTIDE SEQUENCE [LARGE SCALE GENOMIC DNA]</scope>
    <source>
        <strain evidence="1">UBA9375</strain>
    </source>
</reference>
<evidence type="ECO:0000313" key="2">
    <source>
        <dbReference type="Proteomes" id="UP000263642"/>
    </source>
</evidence>
<evidence type="ECO:0000313" key="1">
    <source>
        <dbReference type="EMBL" id="HCO26856.1"/>
    </source>
</evidence>
<comment type="caution">
    <text evidence="1">The sequence shown here is derived from an EMBL/GenBank/DDBJ whole genome shotgun (WGS) entry which is preliminary data.</text>
</comment>
<gene>
    <name evidence="1" type="ORF">DIT97_29025</name>
</gene>
<organism evidence="1 2">
    <name type="scientific">Gimesia maris</name>
    <dbReference type="NCBI Taxonomy" id="122"/>
    <lineage>
        <taxon>Bacteria</taxon>
        <taxon>Pseudomonadati</taxon>
        <taxon>Planctomycetota</taxon>
        <taxon>Planctomycetia</taxon>
        <taxon>Planctomycetales</taxon>
        <taxon>Planctomycetaceae</taxon>
        <taxon>Gimesia</taxon>
    </lineage>
</organism>
<proteinExistence type="predicted"/>
<name>A0A3D3RE24_9PLAN</name>
<sequence>MVCRRPRSNLFTREDSRQLGDLFIFNWKLLKTQLRGEYVLSYADLIAIQPDAGDSTILAENIRIVSIEIISEFPDVQLF</sequence>
<dbReference type="AlphaFoldDB" id="A0A3D3RE24"/>
<protein>
    <submittedName>
        <fullName evidence="1">Uncharacterized protein</fullName>
    </submittedName>
</protein>
<dbReference type="Proteomes" id="UP000263642">
    <property type="component" value="Unassembled WGS sequence"/>
</dbReference>